<name>A0A2N4UFR1_9BURK</name>
<dbReference type="Proteomes" id="UP000234328">
    <property type="component" value="Unassembled WGS sequence"/>
</dbReference>
<dbReference type="SUPFAM" id="SSF89069">
    <property type="entry name" value="N-terminal, cytoplasmic domain of anti-sigmaE factor RseA"/>
    <property type="match status" value="1"/>
</dbReference>
<sequence length="167" mass="18047">MQAGNQARQDHDQASWETSVSSWIDGEADIRPEDLDSPYGRQVWDTYHLIGDVLRNQDLAIKPSDFFYARVSKALDAEPSIVAPRNLHGRHPVRLGLSSLAVAAAVATVVWVALPYFSGPESSGPGSVQIMASANEDPGLRDYLDAHREISGSSAVRQVSFGSGASR</sequence>
<dbReference type="EMBL" id="PDNV01000006">
    <property type="protein sequence ID" value="PLC53825.1"/>
    <property type="molecule type" value="Genomic_DNA"/>
</dbReference>
<reference evidence="3 4" key="1">
    <citation type="submission" date="2017-10" db="EMBL/GenBank/DDBJ databases">
        <title>Two draft genome sequences of Pusillimonas sp. strains isolated from a nitrate- and radionuclide-contaminated groundwater in Russia.</title>
        <authorList>
            <person name="Grouzdev D.S."/>
            <person name="Tourova T.P."/>
            <person name="Goeva M.A."/>
            <person name="Babich T.L."/>
            <person name="Sokolova D.S."/>
            <person name="Abdullin R."/>
            <person name="Poltaraus A.B."/>
            <person name="Toshchakov S.V."/>
            <person name="Nazina T.N."/>
        </authorList>
    </citation>
    <scope>NUCLEOTIDE SEQUENCE [LARGE SCALE GENOMIC DNA]</scope>
    <source>
        <strain evidence="3 4">JR1/69-2-13</strain>
    </source>
</reference>
<keyword evidence="4" id="KW-1185">Reference proteome</keyword>
<gene>
    <name evidence="3" type="ORF">CR155_10290</name>
</gene>
<keyword evidence="1" id="KW-0472">Membrane</keyword>
<evidence type="ECO:0000313" key="3">
    <source>
        <dbReference type="EMBL" id="PLC53825.1"/>
    </source>
</evidence>
<dbReference type="InterPro" id="IPR036147">
    <property type="entry name" value="Anti-sigma_E_RseA_N_sf"/>
</dbReference>
<accession>A0A2N4UFR1</accession>
<evidence type="ECO:0000259" key="2">
    <source>
        <dbReference type="Pfam" id="PF03872"/>
    </source>
</evidence>
<protein>
    <recommendedName>
        <fullName evidence="2">Anti sigma-E protein RseA N-terminal domain-containing protein</fullName>
    </recommendedName>
</protein>
<evidence type="ECO:0000256" key="1">
    <source>
        <dbReference type="SAM" id="Phobius"/>
    </source>
</evidence>
<dbReference type="GO" id="GO:0016989">
    <property type="term" value="F:sigma factor antagonist activity"/>
    <property type="evidence" value="ECO:0007669"/>
    <property type="project" value="InterPro"/>
</dbReference>
<dbReference type="InterPro" id="IPR005572">
    <property type="entry name" value="Anti-sigma_E_RseA_N"/>
</dbReference>
<dbReference type="RefSeq" id="WP_102069948.1">
    <property type="nucleotide sequence ID" value="NZ_PDNV01000006.1"/>
</dbReference>
<dbReference type="Pfam" id="PF03872">
    <property type="entry name" value="RseA_N"/>
    <property type="match status" value="1"/>
</dbReference>
<feature type="transmembrane region" description="Helical" evidence="1">
    <location>
        <begin position="95"/>
        <end position="117"/>
    </location>
</feature>
<proteinExistence type="predicted"/>
<keyword evidence="1" id="KW-1133">Transmembrane helix</keyword>
<feature type="domain" description="Anti sigma-E protein RseA N-terminal" evidence="2">
    <location>
        <begin position="20"/>
        <end position="88"/>
    </location>
</feature>
<dbReference type="AlphaFoldDB" id="A0A2N4UFR1"/>
<dbReference type="Gene3D" id="1.10.10.880">
    <property type="entry name" value="Anti sigma-E protein RseA, N-terminal domain"/>
    <property type="match status" value="1"/>
</dbReference>
<dbReference type="CDD" id="cd16328">
    <property type="entry name" value="RseA_N"/>
    <property type="match status" value="1"/>
</dbReference>
<keyword evidence="1" id="KW-0812">Transmembrane</keyword>
<comment type="caution">
    <text evidence="3">The sequence shown here is derived from an EMBL/GenBank/DDBJ whole genome shotgun (WGS) entry which is preliminary data.</text>
</comment>
<dbReference type="OrthoDB" id="8561243at2"/>
<organism evidence="3 4">
    <name type="scientific">Pollutimonas nitritireducens</name>
    <dbReference type="NCBI Taxonomy" id="2045209"/>
    <lineage>
        <taxon>Bacteria</taxon>
        <taxon>Pseudomonadati</taxon>
        <taxon>Pseudomonadota</taxon>
        <taxon>Betaproteobacteria</taxon>
        <taxon>Burkholderiales</taxon>
        <taxon>Alcaligenaceae</taxon>
        <taxon>Pollutimonas</taxon>
    </lineage>
</organism>
<evidence type="ECO:0000313" key="4">
    <source>
        <dbReference type="Proteomes" id="UP000234328"/>
    </source>
</evidence>